<feature type="compositionally biased region" description="Basic and acidic residues" evidence="7">
    <location>
        <begin position="185"/>
        <end position="194"/>
    </location>
</feature>
<dbReference type="Proteomes" id="UP000664521">
    <property type="component" value="Unassembled WGS sequence"/>
</dbReference>
<dbReference type="Pfam" id="PF10256">
    <property type="entry name" value="Erf4"/>
    <property type="match status" value="1"/>
</dbReference>
<dbReference type="PANTHER" id="PTHR13254">
    <property type="entry name" value="GOLGI AUTOANTIGEN, GOLGIN SUBFAMILY A, 7"/>
    <property type="match status" value="1"/>
</dbReference>
<dbReference type="OrthoDB" id="5377273at2759"/>
<comment type="caution">
    <text evidence="9">The sequence shown here is derived from an EMBL/GenBank/DDBJ whole genome shotgun (WGS) entry which is preliminary data.</text>
</comment>
<comment type="similarity">
    <text evidence="2">Belongs to the ERF4 family.</text>
</comment>
<feature type="region of interest" description="Disordered" evidence="7">
    <location>
        <begin position="1"/>
        <end position="77"/>
    </location>
</feature>
<evidence type="ECO:0000313" key="10">
    <source>
        <dbReference type="Proteomes" id="UP000664521"/>
    </source>
</evidence>
<keyword evidence="5" id="KW-0256">Endoplasmic reticulum</keyword>
<sequence length="449" mass="49516">MVSAAASATKTPLPDLHPTNSSQPRIPPPSQSSPEQSVKAGKQRAQPPALQDPTIPPQSPRPPKHRKSSSADLFPSSVVPRDSSWIHLWNPLNSSSSAINLKSTRASSRATSSTQRPTIRKSKSLPLRSADQPVSGPSSLLVETSNEASASTPSPIAAPPSPRIPAPAAYKPPEMPIDSAAPSPPDKDPERDGPKALAEIPWGPAHPCFPHPNPHVPLSSPLQSTTRIIRIKRDWMIVGDLAPTFSNIYPEILEPWVSDADFRDLIQNVNERLIKAFHPGGWRAWLDAALGLLTGWIWEDLGFSAIKLGLKDTEQWIERWNGREGKMGGDSDVDSAKVVPLRRTAYLSVGSYVVTPRQEARADSPRNFSSTFRFRIHRLEFLRLLARKRPHGKIRDQRAQKNEIEGLIYLMHGVSTHKVRTFARSRKFLRRFSTSSCLSPSDRVAGFGL</sequence>
<accession>A0A8H3FDT7</accession>
<evidence type="ECO:0000259" key="8">
    <source>
        <dbReference type="Pfam" id="PF10256"/>
    </source>
</evidence>
<comment type="subcellular location">
    <subcellularLocation>
        <location evidence="1">Endoplasmic reticulum membrane</location>
        <topology evidence="1">Peripheral membrane protein</topology>
    </subcellularLocation>
</comment>
<dbReference type="GO" id="GO:0005789">
    <property type="term" value="C:endoplasmic reticulum membrane"/>
    <property type="evidence" value="ECO:0007669"/>
    <property type="project" value="UniProtKB-SubCell"/>
</dbReference>
<evidence type="ECO:0000256" key="4">
    <source>
        <dbReference type="ARBA" id="ARBA00018463"/>
    </source>
</evidence>
<dbReference type="InterPro" id="IPR019383">
    <property type="entry name" value="Golgin_A_7/ERF4"/>
</dbReference>
<gene>
    <name evidence="9" type="primary">ERF4</name>
    <name evidence="9" type="ORF">HETSPECPRED_005146</name>
</gene>
<name>A0A8H3FDT7_9LECA</name>
<keyword evidence="6" id="KW-0472">Membrane</keyword>
<reference evidence="9" key="1">
    <citation type="submission" date="2021-03" db="EMBL/GenBank/DDBJ databases">
        <authorList>
            <person name="Tagirdzhanova G."/>
        </authorList>
    </citation>
    <scope>NUCLEOTIDE SEQUENCE</scope>
</reference>
<dbReference type="GO" id="GO:0006612">
    <property type="term" value="P:protein targeting to membrane"/>
    <property type="evidence" value="ECO:0007669"/>
    <property type="project" value="TreeGrafter"/>
</dbReference>
<comment type="subunit">
    <text evidence="3">Interacts with ERF2.</text>
</comment>
<evidence type="ECO:0000256" key="7">
    <source>
        <dbReference type="SAM" id="MobiDB-lite"/>
    </source>
</evidence>
<evidence type="ECO:0000256" key="2">
    <source>
        <dbReference type="ARBA" id="ARBA00007732"/>
    </source>
</evidence>
<evidence type="ECO:0000256" key="1">
    <source>
        <dbReference type="ARBA" id="ARBA00004406"/>
    </source>
</evidence>
<evidence type="ECO:0000256" key="5">
    <source>
        <dbReference type="ARBA" id="ARBA00022824"/>
    </source>
</evidence>
<feature type="compositionally biased region" description="Pro residues" evidence="7">
    <location>
        <begin position="156"/>
        <end position="165"/>
    </location>
</feature>
<dbReference type="PANTHER" id="PTHR13254:SF0">
    <property type="entry name" value="GOLGIN SUBFAMILY A MEMBER 7_ERF4 DOMAIN-CONTAINING PROTEIN"/>
    <property type="match status" value="1"/>
</dbReference>
<feature type="compositionally biased region" description="Low complexity" evidence="7">
    <location>
        <begin position="103"/>
        <end position="114"/>
    </location>
</feature>
<proteinExistence type="inferred from homology"/>
<evidence type="ECO:0000256" key="6">
    <source>
        <dbReference type="ARBA" id="ARBA00023136"/>
    </source>
</evidence>
<dbReference type="AlphaFoldDB" id="A0A8H3FDT7"/>
<keyword evidence="10" id="KW-1185">Reference proteome</keyword>
<dbReference type="EMBL" id="CAJPDS010000031">
    <property type="protein sequence ID" value="CAF9922771.1"/>
    <property type="molecule type" value="Genomic_DNA"/>
</dbReference>
<feature type="region of interest" description="Disordered" evidence="7">
    <location>
        <begin position="89"/>
        <end position="198"/>
    </location>
</feature>
<feature type="compositionally biased region" description="Polar residues" evidence="7">
    <location>
        <begin position="91"/>
        <end position="102"/>
    </location>
</feature>
<protein>
    <recommendedName>
        <fullName evidence="4">Ras modification protein ERF4</fullName>
    </recommendedName>
</protein>
<feature type="compositionally biased region" description="Polar residues" evidence="7">
    <location>
        <begin position="135"/>
        <end position="147"/>
    </location>
</feature>
<evidence type="ECO:0000256" key="3">
    <source>
        <dbReference type="ARBA" id="ARBA00011396"/>
    </source>
</evidence>
<feature type="domain" description="Golgin subfamily A member 7/ERF4" evidence="8">
    <location>
        <begin position="228"/>
        <end position="349"/>
    </location>
</feature>
<dbReference type="GO" id="GO:0031211">
    <property type="term" value="C:endoplasmic reticulum palmitoyltransferase complex"/>
    <property type="evidence" value="ECO:0007669"/>
    <property type="project" value="TreeGrafter"/>
</dbReference>
<evidence type="ECO:0000313" key="9">
    <source>
        <dbReference type="EMBL" id="CAF9922771.1"/>
    </source>
</evidence>
<organism evidence="9 10">
    <name type="scientific">Heterodermia speciosa</name>
    <dbReference type="NCBI Taxonomy" id="116794"/>
    <lineage>
        <taxon>Eukaryota</taxon>
        <taxon>Fungi</taxon>
        <taxon>Dikarya</taxon>
        <taxon>Ascomycota</taxon>
        <taxon>Pezizomycotina</taxon>
        <taxon>Lecanoromycetes</taxon>
        <taxon>OSLEUM clade</taxon>
        <taxon>Lecanoromycetidae</taxon>
        <taxon>Caliciales</taxon>
        <taxon>Physciaceae</taxon>
        <taxon>Heterodermia</taxon>
    </lineage>
</organism>
<dbReference type="InterPro" id="IPR051371">
    <property type="entry name" value="Ras_palmitoyltransferase"/>
</dbReference>
<feature type="compositionally biased region" description="Polar residues" evidence="7">
    <location>
        <begin position="1"/>
        <end position="10"/>
    </location>
</feature>